<keyword evidence="6" id="KW-0408">Iron</keyword>
<dbReference type="AlphaFoldDB" id="A0A848HCK4"/>
<reference evidence="10 11" key="1">
    <citation type="submission" date="2020-04" db="EMBL/GenBank/DDBJ databases">
        <title>Ramlibacter sp. G-1-2-2 isolated from soil.</title>
        <authorList>
            <person name="Dahal R.H."/>
        </authorList>
    </citation>
    <scope>NUCLEOTIDE SEQUENCE [LARGE SCALE GENOMIC DNA]</scope>
    <source>
        <strain evidence="10 11">G-1-2-2</strain>
    </source>
</reference>
<organism evidence="10 11">
    <name type="scientific">Ramlibacter agri</name>
    <dbReference type="NCBI Taxonomy" id="2728837"/>
    <lineage>
        <taxon>Bacteria</taxon>
        <taxon>Pseudomonadati</taxon>
        <taxon>Pseudomonadota</taxon>
        <taxon>Betaproteobacteria</taxon>
        <taxon>Burkholderiales</taxon>
        <taxon>Comamonadaceae</taxon>
        <taxon>Ramlibacter</taxon>
    </lineage>
</organism>
<dbReference type="PANTHER" id="PTHR43756:SF1">
    <property type="entry name" value="3-PHENYLPROPIONATE_CINNAMIC ACID DIOXYGENASE SUBUNIT ALPHA"/>
    <property type="match status" value="1"/>
</dbReference>
<proteinExistence type="inferred from homology"/>
<evidence type="ECO:0000256" key="6">
    <source>
        <dbReference type="ARBA" id="ARBA00023004"/>
    </source>
</evidence>
<evidence type="ECO:0000256" key="1">
    <source>
        <dbReference type="ARBA" id="ARBA00008751"/>
    </source>
</evidence>
<keyword evidence="8" id="KW-0520">NAD</keyword>
<evidence type="ECO:0000313" key="10">
    <source>
        <dbReference type="EMBL" id="NML47862.1"/>
    </source>
</evidence>
<dbReference type="Gene3D" id="2.102.10.10">
    <property type="entry name" value="Rieske [2Fe-2S] iron-sulphur domain"/>
    <property type="match status" value="1"/>
</dbReference>
<dbReference type="InterPro" id="IPR017941">
    <property type="entry name" value="Rieske_2Fe-2S"/>
</dbReference>
<dbReference type="GO" id="GO:0005506">
    <property type="term" value="F:iron ion binding"/>
    <property type="evidence" value="ECO:0007669"/>
    <property type="project" value="InterPro"/>
</dbReference>
<dbReference type="InterPro" id="IPR001663">
    <property type="entry name" value="Rng_hydr_dOase-A"/>
</dbReference>
<dbReference type="Pfam" id="PF00355">
    <property type="entry name" value="Rieske"/>
    <property type="match status" value="1"/>
</dbReference>
<evidence type="ECO:0000256" key="3">
    <source>
        <dbReference type="ARBA" id="ARBA00022723"/>
    </source>
</evidence>
<dbReference type="InterPro" id="IPR036922">
    <property type="entry name" value="Rieske_2Fe-2S_sf"/>
</dbReference>
<evidence type="ECO:0000256" key="7">
    <source>
        <dbReference type="ARBA" id="ARBA00023014"/>
    </source>
</evidence>
<dbReference type="GO" id="GO:0051537">
    <property type="term" value="F:2 iron, 2 sulfur cluster binding"/>
    <property type="evidence" value="ECO:0007669"/>
    <property type="project" value="UniProtKB-KW"/>
</dbReference>
<evidence type="ECO:0000256" key="4">
    <source>
        <dbReference type="ARBA" id="ARBA00022964"/>
    </source>
</evidence>
<name>A0A848HCK4_9BURK</name>
<keyword evidence="2" id="KW-0001">2Fe-2S</keyword>
<accession>A0A848HCK4</accession>
<dbReference type="PROSITE" id="PS00570">
    <property type="entry name" value="RING_HYDROXYL_ALPHA"/>
    <property type="match status" value="1"/>
</dbReference>
<dbReference type="InterPro" id="IPR015881">
    <property type="entry name" value="ARHD_Rieske_2Fe_2S"/>
</dbReference>
<keyword evidence="4" id="KW-0223">Dioxygenase</keyword>
<keyword evidence="11" id="KW-1185">Reference proteome</keyword>
<comment type="similarity">
    <text evidence="1">Belongs to the bacterial ring-hydroxylating dioxygenase alpha subunit family.</text>
</comment>
<dbReference type="EMBL" id="JABBFX010000003">
    <property type="protein sequence ID" value="NML47862.1"/>
    <property type="molecule type" value="Genomic_DNA"/>
</dbReference>
<keyword evidence="3" id="KW-0479">Metal-binding</keyword>
<dbReference type="Gene3D" id="3.90.380.10">
    <property type="entry name" value="Naphthalene 1,2-dioxygenase Alpha Subunit, Chain A, domain 1"/>
    <property type="match status" value="1"/>
</dbReference>
<sequence length="424" mass="47993">MNPACPEISADIWPRKDYSRIPYRLYHDPQLYQLEQERVFRGPVWSALGFEAEVPNPGDYKVTQVGDTPVVVARNQQGEIHAFVNRCAHRGAEVVRYPRGNASDFTCIYHAWNYDLQGNLTGVPFRRGAKGKGGMPADFDIAQHALTKMRVATWRGLVFGTFSNDVPSLEEYLGPLMLDHVGELLSRPIRILGYQRQRVAANWKLYHENIRDAYHGSLLHEFNRTFGMSRLTQVAGGHMDAHHRHSILFQFSGSDSDEEARAAYAGEGVQRSEYMTLNDYGITRHVRENPRGISTRIVSVFPNVFFHQIYNTLAMRQLRTHGPNEFELVWTLFGYEDDSAEMTQHRINQANMVGPAGLISMEDGEALEMVQRSTAPDQQKSGVVEMGGVGPITNLDTRAQEVTIRGFWAYYSQLMGLEPKGAVR</sequence>
<dbReference type="PRINTS" id="PR00090">
    <property type="entry name" value="RNGDIOXGNASE"/>
</dbReference>
<evidence type="ECO:0000256" key="2">
    <source>
        <dbReference type="ARBA" id="ARBA00022714"/>
    </source>
</evidence>
<evidence type="ECO:0000313" key="11">
    <source>
        <dbReference type="Proteomes" id="UP000541185"/>
    </source>
</evidence>
<dbReference type="RefSeq" id="WP_169422119.1">
    <property type="nucleotide sequence ID" value="NZ_JABBFX010000003.1"/>
</dbReference>
<keyword evidence="7" id="KW-0411">Iron-sulfur</keyword>
<comment type="caution">
    <text evidence="10">The sequence shown here is derived from an EMBL/GenBank/DDBJ whole genome shotgun (WGS) entry which is preliminary data.</text>
</comment>
<dbReference type="GO" id="GO:0051213">
    <property type="term" value="F:dioxygenase activity"/>
    <property type="evidence" value="ECO:0007669"/>
    <property type="project" value="UniProtKB-KW"/>
</dbReference>
<evidence type="ECO:0000256" key="5">
    <source>
        <dbReference type="ARBA" id="ARBA00023002"/>
    </source>
</evidence>
<evidence type="ECO:0000256" key="8">
    <source>
        <dbReference type="ARBA" id="ARBA00023027"/>
    </source>
</evidence>
<protein>
    <submittedName>
        <fullName evidence="10">Rieske 2Fe-2S domain-containing protein</fullName>
    </submittedName>
</protein>
<keyword evidence="5" id="KW-0560">Oxidoreductase</keyword>
<dbReference type="PANTHER" id="PTHR43756">
    <property type="entry name" value="CHOLINE MONOOXYGENASE, CHLOROPLASTIC"/>
    <property type="match status" value="1"/>
</dbReference>
<dbReference type="InterPro" id="IPR015879">
    <property type="entry name" value="Ring_hydroxy_dOase_asu_C_dom"/>
</dbReference>
<evidence type="ECO:0000259" key="9">
    <source>
        <dbReference type="PROSITE" id="PS51296"/>
    </source>
</evidence>
<dbReference type="SUPFAM" id="SSF55961">
    <property type="entry name" value="Bet v1-like"/>
    <property type="match status" value="1"/>
</dbReference>
<dbReference type="SUPFAM" id="SSF50022">
    <property type="entry name" value="ISP domain"/>
    <property type="match status" value="1"/>
</dbReference>
<dbReference type="PROSITE" id="PS51296">
    <property type="entry name" value="RIESKE"/>
    <property type="match status" value="1"/>
</dbReference>
<dbReference type="Pfam" id="PF00848">
    <property type="entry name" value="Ring_hydroxyl_A"/>
    <property type="match status" value="1"/>
</dbReference>
<gene>
    <name evidence="10" type="ORF">HHL11_29200</name>
</gene>
<feature type="domain" description="Rieske" evidence="9">
    <location>
        <begin position="45"/>
        <end position="160"/>
    </location>
</feature>
<dbReference type="Proteomes" id="UP000541185">
    <property type="component" value="Unassembled WGS sequence"/>
</dbReference>